<name>A0A6A6YT51_9PEZI</name>
<evidence type="ECO:0000256" key="11">
    <source>
        <dbReference type="ARBA" id="ARBA00023187"/>
    </source>
</evidence>
<feature type="region of interest" description="Disordered" evidence="13">
    <location>
        <begin position="417"/>
        <end position="436"/>
    </location>
</feature>
<feature type="region of interest" description="Disordered" evidence="13">
    <location>
        <begin position="321"/>
        <end position="343"/>
    </location>
</feature>
<accession>A0A6A6YT51</accession>
<evidence type="ECO:0000256" key="13">
    <source>
        <dbReference type="SAM" id="MobiDB-lite"/>
    </source>
</evidence>
<evidence type="ECO:0000313" key="17">
    <source>
        <dbReference type="RefSeq" id="XP_033579090.1"/>
    </source>
</evidence>
<keyword evidence="8" id="KW-0810">Translation regulation</keyword>
<reference evidence="15 17" key="1">
    <citation type="journal article" date="2020" name="Stud. Mycol.">
        <title>101 Dothideomycetes genomes: a test case for predicting lifestyles and emergence of pathogens.</title>
        <authorList>
            <person name="Haridas S."/>
            <person name="Albert R."/>
            <person name="Binder M."/>
            <person name="Bloem J."/>
            <person name="Labutti K."/>
            <person name="Salamov A."/>
            <person name="Andreopoulos B."/>
            <person name="Baker S."/>
            <person name="Barry K."/>
            <person name="Bills G."/>
            <person name="Bluhm B."/>
            <person name="Cannon C."/>
            <person name="Castanera R."/>
            <person name="Culley D."/>
            <person name="Daum C."/>
            <person name="Ezra D."/>
            <person name="Gonzalez J."/>
            <person name="Henrissat B."/>
            <person name="Kuo A."/>
            <person name="Liang C."/>
            <person name="Lipzen A."/>
            <person name="Lutzoni F."/>
            <person name="Magnuson J."/>
            <person name="Mondo S."/>
            <person name="Nolan M."/>
            <person name="Ohm R."/>
            <person name="Pangilinan J."/>
            <person name="Park H.-J."/>
            <person name="Ramirez L."/>
            <person name="Alfaro M."/>
            <person name="Sun H."/>
            <person name="Tritt A."/>
            <person name="Yoshinaga Y."/>
            <person name="Zwiers L.-H."/>
            <person name="Turgeon B."/>
            <person name="Goodwin S."/>
            <person name="Spatafora J."/>
            <person name="Crous P."/>
            <person name="Grigoriev I."/>
        </authorList>
    </citation>
    <scope>NUCLEOTIDE SEQUENCE</scope>
    <source>
        <strain evidence="15 17">CBS 304.34</strain>
    </source>
</reference>
<keyword evidence="10" id="KW-0866">Nonsense-mediated mRNA decay</keyword>
<feature type="compositionally biased region" description="Acidic residues" evidence="13">
    <location>
        <begin position="44"/>
        <end position="55"/>
    </location>
</feature>
<evidence type="ECO:0000256" key="3">
    <source>
        <dbReference type="ARBA" id="ARBA00009548"/>
    </source>
</evidence>
<evidence type="ECO:0000256" key="5">
    <source>
        <dbReference type="ARBA" id="ARBA00022490"/>
    </source>
</evidence>
<protein>
    <recommendedName>
        <fullName evidence="14">Btz domain-containing protein</fullName>
    </recommendedName>
</protein>
<comment type="subcellular location">
    <subcellularLocation>
        <location evidence="2">Cytoplasm</location>
    </subcellularLocation>
    <subcellularLocation>
        <location evidence="1">Nucleus</location>
    </subcellularLocation>
</comment>
<feature type="compositionally biased region" description="Low complexity" evidence="13">
    <location>
        <begin position="443"/>
        <end position="454"/>
    </location>
</feature>
<keyword evidence="11" id="KW-0508">mRNA splicing</keyword>
<feature type="region of interest" description="Disordered" evidence="13">
    <location>
        <begin position="442"/>
        <end position="471"/>
    </location>
</feature>
<dbReference type="SMART" id="SM01044">
    <property type="entry name" value="Btz"/>
    <property type="match status" value="1"/>
</dbReference>
<evidence type="ECO:0000256" key="8">
    <source>
        <dbReference type="ARBA" id="ARBA00022845"/>
    </source>
</evidence>
<dbReference type="GeneID" id="54457553"/>
<dbReference type="GO" id="GO:0006417">
    <property type="term" value="P:regulation of translation"/>
    <property type="evidence" value="ECO:0007669"/>
    <property type="project" value="UniProtKB-KW"/>
</dbReference>
<dbReference type="Proteomes" id="UP000504636">
    <property type="component" value="Unplaced"/>
</dbReference>
<gene>
    <name evidence="15 17" type="ORF">BDZ99DRAFT_412661</name>
</gene>
<reference evidence="17" key="2">
    <citation type="submission" date="2020-04" db="EMBL/GenBank/DDBJ databases">
        <authorList>
            <consortium name="NCBI Genome Project"/>
        </authorList>
    </citation>
    <scope>NUCLEOTIDE SEQUENCE</scope>
    <source>
        <strain evidence="17">CBS 304.34</strain>
    </source>
</reference>
<feature type="compositionally biased region" description="Basic residues" evidence="13">
    <location>
        <begin position="321"/>
        <end position="330"/>
    </location>
</feature>
<evidence type="ECO:0000313" key="15">
    <source>
        <dbReference type="EMBL" id="KAF2812126.1"/>
    </source>
</evidence>
<keyword evidence="7" id="KW-0509">mRNA transport</keyword>
<dbReference type="Pfam" id="PF09405">
    <property type="entry name" value="Btz"/>
    <property type="match status" value="1"/>
</dbReference>
<feature type="region of interest" description="Disordered" evidence="13">
    <location>
        <begin position="117"/>
        <end position="179"/>
    </location>
</feature>
<dbReference type="OrthoDB" id="5413466at2759"/>
<dbReference type="AlphaFoldDB" id="A0A6A6YT51"/>
<evidence type="ECO:0000256" key="2">
    <source>
        <dbReference type="ARBA" id="ARBA00004496"/>
    </source>
</evidence>
<sequence>MPGTRKRPLTSRRRRVDEEGEEDGEVATDLVDDSQSEASIPSDADGDADNSDLSEAETAPSLTSAKAKSNAIGAKNDVKPLDIMPPDDGLSPAIARSDTNFTALRDTEVMMNGLKISEGAAGDDDGIDFDGGDDTRPSRDTPQAGDFESANRLETFAERKRREHDEYKKKRDSDPAFIPNRGAFFMHDQRSAAGQNFRGQFGRGRGRGRGMVGGPFSPANMSMPPETTDGPWQHDLHQTVNEMPPPPRPQPVMQPTAVPSHVPSHNHHQPAHFVKPALPAPKAAPVRSFSSTVQTGSLNVRVSLLGMKAPIVFQGVPAKQHTRLPNHRPPLRRDKPVRISLPDHPPRYIFPTIDRSFIFIPRALRPNQQGFGRGRGRGGFGSYGGFSSRRTSAYGGSVYSPSVAMSRRSSLAREMGRDGLVSPTGSVMSRAGGPVERPVVRLPPGGQHPSGPHSVTSPSGGTPVVNMPPPQTYPLPQKPSFRENWQGQIPMHQPRPQKTISVAGIESPASIKFHAPQQVEQQPFHQQVPAHMNGANGATASTEPPPFYPHSRQLSYPSQGSTGTPLSNIPERAIHAPAFQPFQQPGFPPQAFPMQPGFYYPPPANGPQPQFAAPGMVPMFVPNPQAAGYVMPVPPPPASTAPTSAPPPTMMAYEQNGMTYYYDPSQMYQQPTEGYAPASYAVPGMGGMMTPSPDGYYYPQVPVQPQSQVFYPQQ</sequence>
<dbReference type="GO" id="GO:0051028">
    <property type="term" value="P:mRNA transport"/>
    <property type="evidence" value="ECO:0007669"/>
    <property type="project" value="UniProtKB-KW"/>
</dbReference>
<dbReference type="EMBL" id="MU003697">
    <property type="protein sequence ID" value="KAF2812126.1"/>
    <property type="molecule type" value="Genomic_DNA"/>
</dbReference>
<keyword evidence="12" id="KW-0539">Nucleus</keyword>
<dbReference type="GO" id="GO:0003729">
    <property type="term" value="F:mRNA binding"/>
    <property type="evidence" value="ECO:0007669"/>
    <property type="project" value="InterPro"/>
</dbReference>
<feature type="compositionally biased region" description="Acidic residues" evidence="13">
    <location>
        <begin position="121"/>
        <end position="132"/>
    </location>
</feature>
<dbReference type="GO" id="GO:0008380">
    <property type="term" value="P:RNA splicing"/>
    <property type="evidence" value="ECO:0007669"/>
    <property type="project" value="UniProtKB-KW"/>
</dbReference>
<evidence type="ECO:0000313" key="16">
    <source>
        <dbReference type="Proteomes" id="UP000504636"/>
    </source>
</evidence>
<feature type="compositionally biased region" description="Acidic residues" evidence="13">
    <location>
        <begin position="18"/>
        <end position="35"/>
    </location>
</feature>
<keyword evidence="16" id="KW-1185">Reference proteome</keyword>
<evidence type="ECO:0000256" key="10">
    <source>
        <dbReference type="ARBA" id="ARBA00023161"/>
    </source>
</evidence>
<proteinExistence type="inferred from homology"/>
<dbReference type="GO" id="GO:0000184">
    <property type="term" value="P:nuclear-transcribed mRNA catabolic process, nonsense-mediated decay"/>
    <property type="evidence" value="ECO:0007669"/>
    <property type="project" value="UniProtKB-KW"/>
</dbReference>
<evidence type="ECO:0000256" key="6">
    <source>
        <dbReference type="ARBA" id="ARBA00022664"/>
    </source>
</evidence>
<evidence type="ECO:0000256" key="1">
    <source>
        <dbReference type="ARBA" id="ARBA00004123"/>
    </source>
</evidence>
<comment type="similarity">
    <text evidence="3">Belongs to the CASC3 family.</text>
</comment>
<keyword evidence="9" id="KW-0694">RNA-binding</keyword>
<organism evidence="15">
    <name type="scientific">Mytilinidion resinicola</name>
    <dbReference type="NCBI Taxonomy" id="574789"/>
    <lineage>
        <taxon>Eukaryota</taxon>
        <taxon>Fungi</taxon>
        <taxon>Dikarya</taxon>
        <taxon>Ascomycota</taxon>
        <taxon>Pezizomycotina</taxon>
        <taxon>Dothideomycetes</taxon>
        <taxon>Pleosporomycetidae</taxon>
        <taxon>Mytilinidiales</taxon>
        <taxon>Mytilinidiaceae</taxon>
        <taxon>Mytilinidion</taxon>
    </lineage>
</organism>
<evidence type="ECO:0000256" key="4">
    <source>
        <dbReference type="ARBA" id="ARBA00022448"/>
    </source>
</evidence>
<evidence type="ECO:0000256" key="9">
    <source>
        <dbReference type="ARBA" id="ARBA00022884"/>
    </source>
</evidence>
<evidence type="ECO:0000256" key="12">
    <source>
        <dbReference type="ARBA" id="ARBA00023242"/>
    </source>
</evidence>
<dbReference type="GO" id="GO:0006397">
    <property type="term" value="P:mRNA processing"/>
    <property type="evidence" value="ECO:0007669"/>
    <property type="project" value="UniProtKB-KW"/>
</dbReference>
<keyword evidence="5" id="KW-0963">Cytoplasm</keyword>
<keyword evidence="6" id="KW-0507">mRNA processing</keyword>
<dbReference type="GO" id="GO:0035145">
    <property type="term" value="C:exon-exon junction complex"/>
    <property type="evidence" value="ECO:0007669"/>
    <property type="project" value="InterPro"/>
</dbReference>
<feature type="compositionally biased region" description="Basic residues" evidence="13">
    <location>
        <begin position="1"/>
        <end position="14"/>
    </location>
</feature>
<keyword evidence="4" id="KW-0813">Transport</keyword>
<dbReference type="GO" id="GO:0005737">
    <property type="term" value="C:cytoplasm"/>
    <property type="evidence" value="ECO:0007669"/>
    <property type="project" value="UniProtKB-SubCell"/>
</dbReference>
<feature type="domain" description="Btz" evidence="14">
    <location>
        <begin position="133"/>
        <end position="262"/>
    </location>
</feature>
<evidence type="ECO:0000256" key="7">
    <source>
        <dbReference type="ARBA" id="ARBA00022816"/>
    </source>
</evidence>
<reference evidence="17" key="3">
    <citation type="submission" date="2025-04" db="UniProtKB">
        <authorList>
            <consortium name="RefSeq"/>
        </authorList>
    </citation>
    <scope>IDENTIFICATION</scope>
    <source>
        <strain evidence="17">CBS 304.34</strain>
    </source>
</reference>
<dbReference type="RefSeq" id="XP_033579090.1">
    <property type="nucleotide sequence ID" value="XM_033716660.1"/>
</dbReference>
<dbReference type="InterPro" id="IPR018545">
    <property type="entry name" value="Btz_dom"/>
</dbReference>
<evidence type="ECO:0000259" key="14">
    <source>
        <dbReference type="SMART" id="SM01044"/>
    </source>
</evidence>
<feature type="compositionally biased region" description="Basic and acidic residues" evidence="13">
    <location>
        <begin position="149"/>
        <end position="174"/>
    </location>
</feature>
<feature type="region of interest" description="Disordered" evidence="13">
    <location>
        <begin position="1"/>
        <end position="94"/>
    </location>
</feature>